<dbReference type="Proteomes" id="UP001166286">
    <property type="component" value="Unassembled WGS sequence"/>
</dbReference>
<comment type="caution">
    <text evidence="2">The sequence shown here is derived from an EMBL/GenBank/DDBJ whole genome shotgun (WGS) entry which is preliminary data.</text>
</comment>
<feature type="compositionally biased region" description="Low complexity" evidence="1">
    <location>
        <begin position="24"/>
        <end position="62"/>
    </location>
</feature>
<evidence type="ECO:0000256" key="1">
    <source>
        <dbReference type="SAM" id="MobiDB-lite"/>
    </source>
</evidence>
<dbReference type="EMBL" id="JAFEKC020000005">
    <property type="protein sequence ID" value="KAK0514561.1"/>
    <property type="molecule type" value="Genomic_DNA"/>
</dbReference>
<feature type="region of interest" description="Disordered" evidence="1">
    <location>
        <begin position="1"/>
        <end position="205"/>
    </location>
</feature>
<evidence type="ECO:0000313" key="3">
    <source>
        <dbReference type="Proteomes" id="UP001166286"/>
    </source>
</evidence>
<feature type="compositionally biased region" description="Low complexity" evidence="1">
    <location>
        <begin position="236"/>
        <end position="251"/>
    </location>
</feature>
<feature type="region of interest" description="Disordered" evidence="1">
    <location>
        <begin position="235"/>
        <end position="301"/>
    </location>
</feature>
<accession>A0AA39R5R7</accession>
<organism evidence="2 3">
    <name type="scientific">Cladonia borealis</name>
    <dbReference type="NCBI Taxonomy" id="184061"/>
    <lineage>
        <taxon>Eukaryota</taxon>
        <taxon>Fungi</taxon>
        <taxon>Dikarya</taxon>
        <taxon>Ascomycota</taxon>
        <taxon>Pezizomycotina</taxon>
        <taxon>Lecanoromycetes</taxon>
        <taxon>OSLEUM clade</taxon>
        <taxon>Lecanoromycetidae</taxon>
        <taxon>Lecanorales</taxon>
        <taxon>Lecanorineae</taxon>
        <taxon>Cladoniaceae</taxon>
        <taxon>Cladonia</taxon>
    </lineage>
</organism>
<keyword evidence="3" id="KW-1185">Reference proteome</keyword>
<sequence>MAYQNSYGAHPHMYNSGGANAGHFPHQQLPHPQQQQQQQQQQFYPNPYPQSAAPSPSYVQPQGSQGPANQVPRQPYLPNQSHGSGGPHLMPPPSNVPDDPFKKPYLPQQRTTEPQQQYIHNAQSPPFNPRYSQQPPATSAPSISNTSTTSRETIQPTTTSLSYTPVSSMTAPAVPVTSSAQVASPPESPSQPQDPSSQTSKSSAIDQERIDALLTVNNLLLQEVQILQKAGLKATAQSPQQANPANASSPQTKPEAATPTSTDPAEAAGQNAPTPSSVTTPTTTTPTTLVPPQPSNNPTQNQKKFVEYMGQQTNTQTAISCTPGATACMACGGS</sequence>
<name>A0AA39R5R7_9LECA</name>
<feature type="compositionally biased region" description="Polar residues" evidence="1">
    <location>
        <begin position="63"/>
        <end position="82"/>
    </location>
</feature>
<dbReference type="AlphaFoldDB" id="A0AA39R5R7"/>
<proteinExistence type="predicted"/>
<feature type="compositionally biased region" description="Low complexity" evidence="1">
    <location>
        <begin position="273"/>
        <end position="288"/>
    </location>
</feature>
<gene>
    <name evidence="2" type="ORF">JMJ35_003178</name>
</gene>
<evidence type="ECO:0000313" key="2">
    <source>
        <dbReference type="EMBL" id="KAK0514561.1"/>
    </source>
</evidence>
<feature type="compositionally biased region" description="Polar residues" evidence="1">
    <location>
        <begin position="108"/>
        <end position="170"/>
    </location>
</feature>
<protein>
    <submittedName>
        <fullName evidence="2">Uncharacterized protein</fullName>
    </submittedName>
</protein>
<reference evidence="2" key="1">
    <citation type="submission" date="2023-03" db="EMBL/GenBank/DDBJ databases">
        <title>Complete genome of Cladonia borealis.</title>
        <authorList>
            <person name="Park H."/>
        </authorList>
    </citation>
    <scope>NUCLEOTIDE SEQUENCE</scope>
    <source>
        <strain evidence="2">ANT050790</strain>
    </source>
</reference>
<feature type="compositionally biased region" description="Low complexity" evidence="1">
    <location>
        <begin position="178"/>
        <end position="204"/>
    </location>
</feature>